<evidence type="ECO:0000256" key="1">
    <source>
        <dbReference type="SAM" id="MobiDB-lite"/>
    </source>
</evidence>
<dbReference type="Proteomes" id="UP000233769">
    <property type="component" value="Chromosome tk0001"/>
</dbReference>
<gene>
    <name evidence="2" type="ORF">TK0001_3345</name>
</gene>
<name>A0A2N9ARE1_METEX</name>
<reference evidence="3" key="1">
    <citation type="submission" date="2017-10" db="EMBL/GenBank/DDBJ databases">
        <authorList>
            <person name="Regsiter A."/>
            <person name="William W."/>
        </authorList>
    </citation>
    <scope>NUCLEOTIDE SEQUENCE [LARGE SCALE GENOMIC DNA]</scope>
</reference>
<sequence>MGRAQRDLQGCRLLLPHRARDPRLRQFRMQVRRAGRRAALRPPARRHRQHPAPGARKRLRALILLQALSVAASACLSPQTGSGGRIIDC</sequence>
<dbReference type="AlphaFoldDB" id="A0A2N9ARE1"/>
<evidence type="ECO:0000313" key="3">
    <source>
        <dbReference type="Proteomes" id="UP000233769"/>
    </source>
</evidence>
<organism evidence="2 3">
    <name type="scientific">Methylorubrum extorquens</name>
    <name type="common">Methylobacterium dichloromethanicum</name>
    <name type="synonym">Methylobacterium extorquens</name>
    <dbReference type="NCBI Taxonomy" id="408"/>
    <lineage>
        <taxon>Bacteria</taxon>
        <taxon>Pseudomonadati</taxon>
        <taxon>Pseudomonadota</taxon>
        <taxon>Alphaproteobacteria</taxon>
        <taxon>Hyphomicrobiales</taxon>
        <taxon>Methylobacteriaceae</taxon>
        <taxon>Methylorubrum</taxon>
    </lineage>
</organism>
<dbReference type="EMBL" id="LT962688">
    <property type="protein sequence ID" value="SOR29947.1"/>
    <property type="molecule type" value="Genomic_DNA"/>
</dbReference>
<feature type="region of interest" description="Disordered" evidence="1">
    <location>
        <begin position="34"/>
        <end position="55"/>
    </location>
</feature>
<proteinExistence type="predicted"/>
<evidence type="ECO:0000313" key="2">
    <source>
        <dbReference type="EMBL" id="SOR29947.1"/>
    </source>
</evidence>
<protein>
    <submittedName>
        <fullName evidence="2">Uncharacterized protein</fullName>
    </submittedName>
</protein>
<accession>A0A2N9ARE1</accession>